<dbReference type="EMBL" id="JACGWL010000011">
    <property type="protein sequence ID" value="KAK4391714.1"/>
    <property type="molecule type" value="Genomic_DNA"/>
</dbReference>
<protein>
    <submittedName>
        <fullName evidence="3">Pentatricopeptide repeat-containing protein, mitochondrial</fullName>
    </submittedName>
</protein>
<dbReference type="GO" id="GO:0003723">
    <property type="term" value="F:RNA binding"/>
    <property type="evidence" value="ECO:0007669"/>
    <property type="project" value="InterPro"/>
</dbReference>
<feature type="repeat" description="PPR" evidence="2">
    <location>
        <begin position="263"/>
        <end position="297"/>
    </location>
</feature>
<dbReference type="PANTHER" id="PTHR47926:SF491">
    <property type="entry name" value="(WILD MALAYSIAN BANANA) HYPOTHETICAL PROTEIN"/>
    <property type="match status" value="1"/>
</dbReference>
<dbReference type="SUPFAM" id="SSF48452">
    <property type="entry name" value="TPR-like"/>
    <property type="match status" value="1"/>
</dbReference>
<feature type="repeat" description="PPR" evidence="2">
    <location>
        <begin position="191"/>
        <end position="225"/>
    </location>
</feature>
<evidence type="ECO:0000313" key="3">
    <source>
        <dbReference type="EMBL" id="KAK4391714.1"/>
    </source>
</evidence>
<dbReference type="FunFam" id="1.25.40.10:FF:000343">
    <property type="entry name" value="Pentatricopeptide repeat-containing protein At3g58590"/>
    <property type="match status" value="1"/>
</dbReference>
<dbReference type="Gene3D" id="1.25.40.10">
    <property type="entry name" value="Tetratricopeptide repeat domain"/>
    <property type="match status" value="3"/>
</dbReference>
<comment type="caution">
    <text evidence="3">The sequence shown here is derived from an EMBL/GenBank/DDBJ whole genome shotgun (WGS) entry which is preliminary data.</text>
</comment>
<reference evidence="3" key="1">
    <citation type="submission" date="2020-06" db="EMBL/GenBank/DDBJ databases">
        <authorList>
            <person name="Li T."/>
            <person name="Hu X."/>
            <person name="Zhang T."/>
            <person name="Song X."/>
            <person name="Zhang H."/>
            <person name="Dai N."/>
            <person name="Sheng W."/>
            <person name="Hou X."/>
            <person name="Wei L."/>
        </authorList>
    </citation>
    <scope>NUCLEOTIDE SEQUENCE</scope>
    <source>
        <strain evidence="3">K16</strain>
        <tissue evidence="3">Leaf</tissue>
    </source>
</reference>
<evidence type="ECO:0000313" key="4">
    <source>
        <dbReference type="Proteomes" id="UP001289374"/>
    </source>
</evidence>
<feature type="repeat" description="PPR" evidence="2">
    <location>
        <begin position="90"/>
        <end position="124"/>
    </location>
</feature>
<dbReference type="AlphaFoldDB" id="A0AAE2BNC0"/>
<evidence type="ECO:0000256" key="2">
    <source>
        <dbReference type="PROSITE-ProRule" id="PRU00708"/>
    </source>
</evidence>
<gene>
    <name evidence="3" type="ORF">Sango_1949200</name>
</gene>
<evidence type="ECO:0000256" key="1">
    <source>
        <dbReference type="ARBA" id="ARBA00022737"/>
    </source>
</evidence>
<dbReference type="GO" id="GO:0009451">
    <property type="term" value="P:RNA modification"/>
    <property type="evidence" value="ECO:0007669"/>
    <property type="project" value="InterPro"/>
</dbReference>
<dbReference type="InterPro" id="IPR002885">
    <property type="entry name" value="PPR_rpt"/>
</dbReference>
<name>A0AAE2BNC0_9LAMI</name>
<accession>A0AAE2BNC0</accession>
<dbReference type="Pfam" id="PF20431">
    <property type="entry name" value="E_motif"/>
    <property type="match status" value="1"/>
</dbReference>
<dbReference type="PANTHER" id="PTHR47926">
    <property type="entry name" value="PENTATRICOPEPTIDE REPEAT-CONTAINING PROTEIN"/>
    <property type="match status" value="1"/>
</dbReference>
<dbReference type="NCBIfam" id="TIGR00756">
    <property type="entry name" value="PPR"/>
    <property type="match status" value="3"/>
</dbReference>
<dbReference type="Pfam" id="PF13041">
    <property type="entry name" value="PPR_2"/>
    <property type="match status" value="1"/>
</dbReference>
<reference evidence="3" key="2">
    <citation type="journal article" date="2024" name="Plant">
        <title>Genomic evolution and insights into agronomic trait innovations of Sesamum species.</title>
        <authorList>
            <person name="Miao H."/>
            <person name="Wang L."/>
            <person name="Qu L."/>
            <person name="Liu H."/>
            <person name="Sun Y."/>
            <person name="Le M."/>
            <person name="Wang Q."/>
            <person name="Wei S."/>
            <person name="Zheng Y."/>
            <person name="Lin W."/>
            <person name="Duan Y."/>
            <person name="Cao H."/>
            <person name="Xiong S."/>
            <person name="Wang X."/>
            <person name="Wei L."/>
            <person name="Li C."/>
            <person name="Ma Q."/>
            <person name="Ju M."/>
            <person name="Zhao R."/>
            <person name="Li G."/>
            <person name="Mu C."/>
            <person name="Tian Q."/>
            <person name="Mei H."/>
            <person name="Zhang T."/>
            <person name="Gao T."/>
            <person name="Zhang H."/>
        </authorList>
    </citation>
    <scope>NUCLEOTIDE SEQUENCE</scope>
    <source>
        <strain evidence="3">K16</strain>
    </source>
</reference>
<proteinExistence type="predicted"/>
<dbReference type="InterPro" id="IPR011990">
    <property type="entry name" value="TPR-like_helical_dom_sf"/>
</dbReference>
<organism evidence="3 4">
    <name type="scientific">Sesamum angolense</name>
    <dbReference type="NCBI Taxonomy" id="2727404"/>
    <lineage>
        <taxon>Eukaryota</taxon>
        <taxon>Viridiplantae</taxon>
        <taxon>Streptophyta</taxon>
        <taxon>Embryophyta</taxon>
        <taxon>Tracheophyta</taxon>
        <taxon>Spermatophyta</taxon>
        <taxon>Magnoliopsida</taxon>
        <taxon>eudicotyledons</taxon>
        <taxon>Gunneridae</taxon>
        <taxon>Pentapetalae</taxon>
        <taxon>asterids</taxon>
        <taxon>lamiids</taxon>
        <taxon>Lamiales</taxon>
        <taxon>Pedaliaceae</taxon>
        <taxon>Sesamum</taxon>
    </lineage>
</organism>
<dbReference type="InterPro" id="IPR046960">
    <property type="entry name" value="PPR_At4g14850-like_plant"/>
</dbReference>
<dbReference type="Proteomes" id="UP001289374">
    <property type="component" value="Unassembled WGS sequence"/>
</dbReference>
<sequence length="447" mass="50578">MKSLLQFSLKLYRIKYCIFCHFTHNIAISLSPFDDSQRVSSPLPNTPSHRPISDDAKAIALQVSNCTDLKQLRQIFAYVIRTRFLELYPDSFHYNNISRIYSRLESPREALHVYIIMCRAGIRPDNFTLPIVLKAASQNLDRVFLEQVHGLSVKYCLEDDMYCESGLISAYSKAGEFEKARMVFVDSTERKLGSWNAIIGGLSQGGRGKEAIRMFVAMMKNGFCPDDVTMVSVTSACGCLGDLNLALQLHKCVLQAKSFERPDILMMNSVIDMYGKCGRMDLAYMVFSRMEVKNVSSWTSMIVGYAAHGHVGEALKCFHWMLDEAKLILEGMPMKANVVIWGSLMGACEKYGNVKMGEWVGKHLIELEPWNDGVFVALSNIYANHGMWEEVERSRQIMKERKLAKIPAYSLPESSENNAGNWNIGTTAERRLINSPYYLVVLSLLCD</sequence>
<dbReference type="PROSITE" id="PS51375">
    <property type="entry name" value="PPR"/>
    <property type="match status" value="3"/>
</dbReference>
<keyword evidence="1" id="KW-0677">Repeat</keyword>
<dbReference type="InterPro" id="IPR046848">
    <property type="entry name" value="E_motif"/>
</dbReference>
<dbReference type="Pfam" id="PF01535">
    <property type="entry name" value="PPR"/>
    <property type="match status" value="4"/>
</dbReference>
<keyword evidence="4" id="KW-1185">Reference proteome</keyword>